<sequence length="232" mass="27067">MKCHRCPKRSQDSENSCIIIWNNEITKSADLQEHQQYAQEWLRCDTKRFSENVYKATFKISQNSYAHDKSTLTNLISDIEIYRKLKIHDSILKFENTDDYMIILEYANNGYLHYWNYNRNLRPYISQSVKNLSEIIISETPQLPPHDATTEIVSVKDETISNKFGKAKSTQKGEVNESIKDLFEPFIDLIFYSYGIGTVIDNEMEFEFFSLAANEIVETGNISFSNLSLRKL</sequence>
<accession>A0A397JN08</accession>
<proteinExistence type="predicted"/>
<organism evidence="1 2">
    <name type="scientific">Diversispora epigaea</name>
    <dbReference type="NCBI Taxonomy" id="1348612"/>
    <lineage>
        <taxon>Eukaryota</taxon>
        <taxon>Fungi</taxon>
        <taxon>Fungi incertae sedis</taxon>
        <taxon>Mucoromycota</taxon>
        <taxon>Glomeromycotina</taxon>
        <taxon>Glomeromycetes</taxon>
        <taxon>Diversisporales</taxon>
        <taxon>Diversisporaceae</taxon>
        <taxon>Diversispora</taxon>
    </lineage>
</organism>
<evidence type="ECO:0008006" key="3">
    <source>
        <dbReference type="Google" id="ProtNLM"/>
    </source>
</evidence>
<name>A0A397JN08_9GLOM</name>
<dbReference type="OrthoDB" id="1668230at2759"/>
<reference evidence="1 2" key="1">
    <citation type="submission" date="2018-08" db="EMBL/GenBank/DDBJ databases">
        <title>Genome and evolution of the arbuscular mycorrhizal fungus Diversispora epigaea (formerly Glomus versiforme) and its bacterial endosymbionts.</title>
        <authorList>
            <person name="Sun X."/>
            <person name="Fei Z."/>
            <person name="Harrison M."/>
        </authorList>
    </citation>
    <scope>NUCLEOTIDE SEQUENCE [LARGE SCALE GENOMIC DNA]</scope>
    <source>
        <strain evidence="1 2">IT104</strain>
    </source>
</reference>
<dbReference type="AlphaFoldDB" id="A0A397JN08"/>
<evidence type="ECO:0000313" key="1">
    <source>
        <dbReference type="EMBL" id="RHZ87366.1"/>
    </source>
</evidence>
<evidence type="ECO:0000313" key="2">
    <source>
        <dbReference type="Proteomes" id="UP000266861"/>
    </source>
</evidence>
<comment type="caution">
    <text evidence="1">The sequence shown here is derived from an EMBL/GenBank/DDBJ whole genome shotgun (WGS) entry which is preliminary data.</text>
</comment>
<protein>
    <recommendedName>
        <fullName evidence="3">Protein kinase domain-containing protein</fullName>
    </recommendedName>
</protein>
<keyword evidence="2" id="KW-1185">Reference proteome</keyword>
<dbReference type="EMBL" id="PQFF01000035">
    <property type="protein sequence ID" value="RHZ87366.1"/>
    <property type="molecule type" value="Genomic_DNA"/>
</dbReference>
<gene>
    <name evidence="1" type="ORF">Glove_37g132</name>
</gene>
<dbReference type="Proteomes" id="UP000266861">
    <property type="component" value="Unassembled WGS sequence"/>
</dbReference>